<keyword evidence="2" id="KW-1185">Reference proteome</keyword>
<reference evidence="1" key="2">
    <citation type="journal article" date="2022" name="New Phytol.">
        <title>Evolutionary transition to the ectomycorrhizal habit in the genomes of a hyperdiverse lineage of mushroom-forming fungi.</title>
        <authorList>
            <person name="Looney B."/>
            <person name="Miyauchi S."/>
            <person name="Morin E."/>
            <person name="Drula E."/>
            <person name="Courty P.E."/>
            <person name="Kohler A."/>
            <person name="Kuo A."/>
            <person name="LaButti K."/>
            <person name="Pangilinan J."/>
            <person name="Lipzen A."/>
            <person name="Riley R."/>
            <person name="Andreopoulos W."/>
            <person name="He G."/>
            <person name="Johnson J."/>
            <person name="Nolan M."/>
            <person name="Tritt A."/>
            <person name="Barry K.W."/>
            <person name="Grigoriev I.V."/>
            <person name="Nagy L.G."/>
            <person name="Hibbett D."/>
            <person name="Henrissat B."/>
            <person name="Matheny P.B."/>
            <person name="Labbe J."/>
            <person name="Martin F.M."/>
        </authorList>
    </citation>
    <scope>NUCLEOTIDE SEQUENCE</scope>
    <source>
        <strain evidence="1">FP105234-sp</strain>
    </source>
</reference>
<protein>
    <submittedName>
        <fullName evidence="1">Uncharacterized protein</fullName>
    </submittedName>
</protein>
<reference evidence="1" key="1">
    <citation type="submission" date="2021-02" db="EMBL/GenBank/DDBJ databases">
        <authorList>
            <consortium name="DOE Joint Genome Institute"/>
            <person name="Ahrendt S."/>
            <person name="Looney B.P."/>
            <person name="Miyauchi S."/>
            <person name="Morin E."/>
            <person name="Drula E."/>
            <person name="Courty P.E."/>
            <person name="Chicoki N."/>
            <person name="Fauchery L."/>
            <person name="Kohler A."/>
            <person name="Kuo A."/>
            <person name="Labutti K."/>
            <person name="Pangilinan J."/>
            <person name="Lipzen A."/>
            <person name="Riley R."/>
            <person name="Andreopoulos W."/>
            <person name="He G."/>
            <person name="Johnson J."/>
            <person name="Barry K.W."/>
            <person name="Grigoriev I.V."/>
            <person name="Nagy L."/>
            <person name="Hibbett D."/>
            <person name="Henrissat B."/>
            <person name="Matheny P.B."/>
            <person name="Labbe J."/>
            <person name="Martin F."/>
        </authorList>
    </citation>
    <scope>NUCLEOTIDE SEQUENCE</scope>
    <source>
        <strain evidence="1">FP105234-sp</strain>
    </source>
</reference>
<evidence type="ECO:0000313" key="1">
    <source>
        <dbReference type="EMBL" id="KAI0043807.1"/>
    </source>
</evidence>
<dbReference type="Proteomes" id="UP000814033">
    <property type="component" value="Unassembled WGS sequence"/>
</dbReference>
<sequence>MSFSHFRVTITSASVSSAPALPSPAPVPDLATSAPTTVKFRANVDPATSRASGSFEWDKEEGGYGGEDGEWESREEFMEWLEDEQKQMAVEYRRTHTKHGGALWTTKETFVCSGQGTGGKSKYSKKHPDRDRKIEHGLLLSASPAAPAAPVPGVLIAVPRVDVPPPETMQESARNALAALRAVMDSHTSAAPP</sequence>
<comment type="caution">
    <text evidence="1">The sequence shown here is derived from an EMBL/GenBank/DDBJ whole genome shotgun (WGS) entry which is preliminary data.</text>
</comment>
<evidence type="ECO:0000313" key="2">
    <source>
        <dbReference type="Proteomes" id="UP000814033"/>
    </source>
</evidence>
<organism evidence="1 2">
    <name type="scientific">Auriscalpium vulgare</name>
    <dbReference type="NCBI Taxonomy" id="40419"/>
    <lineage>
        <taxon>Eukaryota</taxon>
        <taxon>Fungi</taxon>
        <taxon>Dikarya</taxon>
        <taxon>Basidiomycota</taxon>
        <taxon>Agaricomycotina</taxon>
        <taxon>Agaricomycetes</taxon>
        <taxon>Russulales</taxon>
        <taxon>Auriscalpiaceae</taxon>
        <taxon>Auriscalpium</taxon>
    </lineage>
</organism>
<dbReference type="EMBL" id="MU276003">
    <property type="protein sequence ID" value="KAI0043807.1"/>
    <property type="molecule type" value="Genomic_DNA"/>
</dbReference>
<gene>
    <name evidence="1" type="ORF">FA95DRAFT_1562882</name>
</gene>
<name>A0ACB8RJ48_9AGAM</name>
<accession>A0ACB8RJ48</accession>
<proteinExistence type="predicted"/>